<evidence type="ECO:0000256" key="2">
    <source>
        <dbReference type="ARBA" id="ARBA00023157"/>
    </source>
</evidence>
<dbReference type="AlphaFoldDB" id="A0A9P0T8J0"/>
<evidence type="ECO:0000256" key="1">
    <source>
        <dbReference type="ARBA" id="ARBA00022729"/>
    </source>
</evidence>
<feature type="domain" description="Neurotrophin 1 N-terminal" evidence="6">
    <location>
        <begin position="68"/>
        <end position="163"/>
    </location>
</feature>
<dbReference type="InterPro" id="IPR052444">
    <property type="entry name" value="Spz/Toll_ligand-like"/>
</dbReference>
<keyword evidence="2" id="KW-1015">Disulfide bond</keyword>
<sequence>MKFLLFIFVLVKADYDLEYDPQEVMIAQESRHYETIVKPPVRIIKPRGVTNSHRPQYNLDSVEVDDKDSEGMVREAVLRALEKKNHMGNFAQVLPIIRAMSGNQRVALASLVASQVTAPGRQVLNLPQVRSLVGNENSTAELILPILLDTANLIQRSLHSKKKTRDTRYLSGITKFISYPFDIQQQDIPDKQHHIDRFSNQPHFQRRSYQEDLSDDELNIGVQNADTLDRVTKSDKIRLPPRVLMKQNNTDVLKTIQNITQAHDTKSNDMEDNRNSSRKLTEATDRLKFEPAKIQENGTFDLMTDATNQSIAQDLPVAEKLRSLNRYLDRKGNLIRRGTYPPKLTTIRRGNAEPTVSPITRRRPLPARKLPATNEHAQCELFTNNLCLHSEDYPTDAILSSLRRNKAAGALLADIKEPGEGAVDGITAAQEAKYTADHYLISNRRGDTANRDFASAGEAGFMCPSTVKYARPQRARATSGQWKYIVNTGEHTQTLRLEKCLKPKEPCTYLTDNFKSKCVQVYNYHRLLTWDQQNGLHMDIFKVPTCCSCHIEGYSVSFPPVGQRVHETSSEHFPGEDLSSEQGNRAFEDVQSSIQRPVLNKSPSFEFNRPIDSFPPFADNSVQGSAFPNAKLNNDFDSIKGSGPTDSYGNSYFPDNFHQASTIRNIKRPVPRNPAGIANPSNNIGSDSATLPSFLEPPTPSAPSSFSFSKDSKYKLSDHFQKSPRPNRRPIRKKISRVPDDLMSSGTSAIGAFQIDNFETLEDLNDEVDESQVNKVINHAITRPTIAPKLPAAKENIYITREHSNDENGKKINYNYHPIIDFFEEEEKDSDSIDREDNLDSYVQSSESEWKPISHTPVDRRKH</sequence>
<dbReference type="EMBL" id="CALOZG010000003">
    <property type="protein sequence ID" value="CAH4009344.1"/>
    <property type="molecule type" value="Genomic_DNA"/>
</dbReference>
<dbReference type="Pfam" id="PF24103">
    <property type="entry name" value="NT_N"/>
    <property type="match status" value="1"/>
</dbReference>
<dbReference type="GO" id="GO:0021556">
    <property type="term" value="P:central nervous system formation"/>
    <property type="evidence" value="ECO:0007669"/>
    <property type="project" value="TreeGrafter"/>
</dbReference>
<name>A0A9P0T8J0_PIEBR</name>
<dbReference type="GO" id="GO:0008083">
    <property type="term" value="F:growth factor activity"/>
    <property type="evidence" value="ECO:0007669"/>
    <property type="project" value="TreeGrafter"/>
</dbReference>
<dbReference type="SUPFAM" id="SSF57501">
    <property type="entry name" value="Cystine-knot cytokines"/>
    <property type="match status" value="1"/>
</dbReference>
<evidence type="ECO:0000313" key="7">
    <source>
        <dbReference type="EMBL" id="CAH4009344.1"/>
    </source>
</evidence>
<evidence type="ECO:0008006" key="9">
    <source>
        <dbReference type="Google" id="ProtNLM"/>
    </source>
</evidence>
<dbReference type="GO" id="GO:0045087">
    <property type="term" value="P:innate immune response"/>
    <property type="evidence" value="ECO:0007669"/>
    <property type="project" value="TreeGrafter"/>
</dbReference>
<dbReference type="GO" id="GO:0005615">
    <property type="term" value="C:extracellular space"/>
    <property type="evidence" value="ECO:0007669"/>
    <property type="project" value="UniProtKB-ARBA"/>
</dbReference>
<protein>
    <recommendedName>
        <fullName evidence="9">Spaetzle domain-containing protein</fullName>
    </recommendedName>
</protein>
<feature type="region of interest" description="Disordered" evidence="4">
    <location>
        <begin position="826"/>
        <end position="863"/>
    </location>
</feature>
<gene>
    <name evidence="7" type="ORF">PIBRA_LOCUS3145</name>
</gene>
<dbReference type="InterPro" id="IPR056200">
    <property type="entry name" value="NT_N"/>
</dbReference>
<evidence type="ECO:0000259" key="5">
    <source>
        <dbReference type="Pfam" id="PF16077"/>
    </source>
</evidence>
<feature type="compositionally biased region" description="Polar residues" evidence="4">
    <location>
        <begin position="679"/>
        <end position="691"/>
    </location>
</feature>
<evidence type="ECO:0000256" key="4">
    <source>
        <dbReference type="SAM" id="MobiDB-lite"/>
    </source>
</evidence>
<feature type="compositionally biased region" description="Basic and acidic residues" evidence="4">
    <location>
        <begin position="263"/>
        <end position="281"/>
    </location>
</feature>
<evidence type="ECO:0000259" key="6">
    <source>
        <dbReference type="Pfam" id="PF24103"/>
    </source>
</evidence>
<evidence type="ECO:0000256" key="3">
    <source>
        <dbReference type="ARBA" id="ARBA00023180"/>
    </source>
</evidence>
<dbReference type="Proteomes" id="UP001152562">
    <property type="component" value="Unassembled WGS sequence"/>
</dbReference>
<proteinExistence type="predicted"/>
<accession>A0A9P0T8J0</accession>
<feature type="region of interest" description="Disordered" evidence="4">
    <location>
        <begin position="668"/>
        <end position="710"/>
    </location>
</feature>
<dbReference type="GO" id="GO:0005121">
    <property type="term" value="F:Toll binding"/>
    <property type="evidence" value="ECO:0007669"/>
    <property type="project" value="TreeGrafter"/>
</dbReference>
<keyword evidence="8" id="KW-1185">Reference proteome</keyword>
<dbReference type="PANTHER" id="PTHR23199:SF12">
    <property type="entry name" value="NEUROTROPHIN 1-RELATED"/>
    <property type="match status" value="1"/>
</dbReference>
<feature type="region of interest" description="Disordered" evidence="4">
    <location>
        <begin position="262"/>
        <end position="281"/>
    </location>
</feature>
<dbReference type="InterPro" id="IPR032104">
    <property type="entry name" value="Spaetzle"/>
</dbReference>
<reference evidence="7" key="1">
    <citation type="submission" date="2022-05" db="EMBL/GenBank/DDBJ databases">
        <authorList>
            <person name="Okamura Y."/>
        </authorList>
    </citation>
    <scope>NUCLEOTIDE SEQUENCE</scope>
</reference>
<feature type="domain" description="Spaetzle" evidence="5">
    <location>
        <begin position="461"/>
        <end position="551"/>
    </location>
</feature>
<organism evidence="7 8">
    <name type="scientific">Pieris brassicae</name>
    <name type="common">White butterfly</name>
    <name type="synonym">Large white butterfly</name>
    <dbReference type="NCBI Taxonomy" id="7116"/>
    <lineage>
        <taxon>Eukaryota</taxon>
        <taxon>Metazoa</taxon>
        <taxon>Ecdysozoa</taxon>
        <taxon>Arthropoda</taxon>
        <taxon>Hexapoda</taxon>
        <taxon>Insecta</taxon>
        <taxon>Pterygota</taxon>
        <taxon>Neoptera</taxon>
        <taxon>Endopterygota</taxon>
        <taxon>Lepidoptera</taxon>
        <taxon>Glossata</taxon>
        <taxon>Ditrysia</taxon>
        <taxon>Papilionoidea</taxon>
        <taxon>Pieridae</taxon>
        <taxon>Pierinae</taxon>
        <taxon>Pieris</taxon>
    </lineage>
</organism>
<dbReference type="Gene3D" id="2.10.90.10">
    <property type="entry name" value="Cystine-knot cytokines"/>
    <property type="match status" value="1"/>
</dbReference>
<keyword evidence="1" id="KW-0732">Signal</keyword>
<evidence type="ECO:0000313" key="8">
    <source>
        <dbReference type="Proteomes" id="UP001152562"/>
    </source>
</evidence>
<dbReference type="PANTHER" id="PTHR23199">
    <property type="entry name" value="NEUROTROPHIN 1-RELATED"/>
    <property type="match status" value="1"/>
</dbReference>
<comment type="caution">
    <text evidence="7">The sequence shown here is derived from an EMBL/GenBank/DDBJ whole genome shotgun (WGS) entry which is preliminary data.</text>
</comment>
<keyword evidence="3" id="KW-0325">Glycoprotein</keyword>
<dbReference type="InterPro" id="IPR029034">
    <property type="entry name" value="Cystine-knot_cytokine"/>
</dbReference>
<dbReference type="Pfam" id="PF16077">
    <property type="entry name" value="Spaetzle"/>
    <property type="match status" value="1"/>
</dbReference>